<evidence type="ECO:0000313" key="3">
    <source>
        <dbReference type="Proteomes" id="UP000283895"/>
    </source>
</evidence>
<gene>
    <name evidence="2" type="ORF">VMCG_10639</name>
</gene>
<sequence length="108" mass="11029">MPPYPSFIANYNLGHPQTSHHVRGYVTSVVAPAAAATPASPSRAAAVLQHILSAGGSNLDATLEAASIVEPQHARDAARLHELRELMSPSSPTSPPAPSSCPSASAPS</sequence>
<evidence type="ECO:0000256" key="1">
    <source>
        <dbReference type="SAM" id="MobiDB-lite"/>
    </source>
</evidence>
<organism evidence="2 3">
    <name type="scientific">Cytospora schulzeri</name>
    <dbReference type="NCBI Taxonomy" id="448051"/>
    <lineage>
        <taxon>Eukaryota</taxon>
        <taxon>Fungi</taxon>
        <taxon>Dikarya</taxon>
        <taxon>Ascomycota</taxon>
        <taxon>Pezizomycotina</taxon>
        <taxon>Sordariomycetes</taxon>
        <taxon>Sordariomycetidae</taxon>
        <taxon>Diaporthales</taxon>
        <taxon>Cytosporaceae</taxon>
        <taxon>Cytospora</taxon>
    </lineage>
</organism>
<evidence type="ECO:0000313" key="2">
    <source>
        <dbReference type="EMBL" id="ROV88223.1"/>
    </source>
</evidence>
<dbReference type="AlphaFoldDB" id="A0A423VBB0"/>
<name>A0A423VBB0_9PEZI</name>
<keyword evidence="3" id="KW-1185">Reference proteome</keyword>
<proteinExistence type="predicted"/>
<feature type="region of interest" description="Disordered" evidence="1">
    <location>
        <begin position="84"/>
        <end position="108"/>
    </location>
</feature>
<comment type="caution">
    <text evidence="2">The sequence shown here is derived from an EMBL/GenBank/DDBJ whole genome shotgun (WGS) entry which is preliminary data.</text>
</comment>
<reference evidence="2 3" key="1">
    <citation type="submission" date="2015-09" db="EMBL/GenBank/DDBJ databases">
        <title>Host preference determinants of Valsa canker pathogens revealed by comparative genomics.</title>
        <authorList>
            <person name="Yin Z."/>
            <person name="Huang L."/>
        </authorList>
    </citation>
    <scope>NUCLEOTIDE SEQUENCE [LARGE SCALE GENOMIC DNA]</scope>
    <source>
        <strain evidence="2 3">03-1</strain>
    </source>
</reference>
<protein>
    <submittedName>
        <fullName evidence="2">Uncharacterized protein</fullName>
    </submittedName>
</protein>
<accession>A0A423VBB0</accession>
<dbReference type="EMBL" id="LKEA01000082">
    <property type="protein sequence ID" value="ROV88223.1"/>
    <property type="molecule type" value="Genomic_DNA"/>
</dbReference>
<dbReference type="Proteomes" id="UP000283895">
    <property type="component" value="Unassembled WGS sequence"/>
</dbReference>